<organism evidence="2 3">
    <name type="scientific">Symbiodinium pilosum</name>
    <name type="common">Dinoflagellate</name>
    <dbReference type="NCBI Taxonomy" id="2952"/>
    <lineage>
        <taxon>Eukaryota</taxon>
        <taxon>Sar</taxon>
        <taxon>Alveolata</taxon>
        <taxon>Dinophyceae</taxon>
        <taxon>Suessiales</taxon>
        <taxon>Symbiodiniaceae</taxon>
        <taxon>Symbiodinium</taxon>
    </lineage>
</organism>
<dbReference type="InterPro" id="IPR000884">
    <property type="entry name" value="TSP1_rpt"/>
</dbReference>
<gene>
    <name evidence="2" type="primary">ADGRB3</name>
    <name evidence="2" type="ORF">SPIL2461_LOCUS14681</name>
</gene>
<dbReference type="Pfam" id="PF00090">
    <property type="entry name" value="TSP_1"/>
    <property type="match status" value="2"/>
</dbReference>
<evidence type="ECO:0000313" key="2">
    <source>
        <dbReference type="EMBL" id="CAE7552542.1"/>
    </source>
</evidence>
<dbReference type="SMART" id="SM00209">
    <property type="entry name" value="TSP1"/>
    <property type="match status" value="3"/>
</dbReference>
<reference evidence="2" key="1">
    <citation type="submission" date="2021-02" db="EMBL/GenBank/DDBJ databases">
        <authorList>
            <person name="Dougan E. K."/>
            <person name="Rhodes N."/>
            <person name="Thang M."/>
            <person name="Chan C."/>
        </authorList>
    </citation>
    <scope>NUCLEOTIDE SEQUENCE</scope>
</reference>
<name>A0A812U5A1_SYMPI</name>
<feature type="compositionally biased region" description="Acidic residues" evidence="1">
    <location>
        <begin position="131"/>
        <end position="142"/>
    </location>
</feature>
<feature type="region of interest" description="Disordered" evidence="1">
    <location>
        <begin position="879"/>
        <end position="951"/>
    </location>
</feature>
<feature type="region of interest" description="Disordered" evidence="1">
    <location>
        <begin position="1"/>
        <end position="301"/>
    </location>
</feature>
<dbReference type="SUPFAM" id="SSF82895">
    <property type="entry name" value="TSP-1 type 1 repeat"/>
    <property type="match status" value="1"/>
</dbReference>
<dbReference type="InterPro" id="IPR036383">
    <property type="entry name" value="TSP1_rpt_sf"/>
</dbReference>
<feature type="compositionally biased region" description="Low complexity" evidence="1">
    <location>
        <begin position="111"/>
        <end position="128"/>
    </location>
</feature>
<protein>
    <submittedName>
        <fullName evidence="2">ADGRB3 protein</fullName>
    </submittedName>
</protein>
<evidence type="ECO:0000313" key="3">
    <source>
        <dbReference type="Proteomes" id="UP000649617"/>
    </source>
</evidence>
<dbReference type="AlphaFoldDB" id="A0A812U5A1"/>
<accession>A0A812U5A1</accession>
<dbReference type="OrthoDB" id="446173at2759"/>
<feature type="region of interest" description="Disordered" evidence="1">
    <location>
        <begin position="811"/>
        <end position="831"/>
    </location>
</feature>
<feature type="compositionally biased region" description="Low complexity" evidence="1">
    <location>
        <begin position="11"/>
        <end position="103"/>
    </location>
</feature>
<feature type="compositionally biased region" description="Polar residues" evidence="1">
    <location>
        <begin position="1045"/>
        <end position="1054"/>
    </location>
</feature>
<evidence type="ECO:0000256" key="1">
    <source>
        <dbReference type="SAM" id="MobiDB-lite"/>
    </source>
</evidence>
<feature type="compositionally biased region" description="Low complexity" evidence="1">
    <location>
        <begin position="888"/>
        <end position="951"/>
    </location>
</feature>
<comment type="caution">
    <text evidence="2">The sequence shown here is derived from an EMBL/GenBank/DDBJ whole genome shotgun (WGS) entry which is preliminary data.</text>
</comment>
<feature type="region of interest" description="Disordered" evidence="1">
    <location>
        <begin position="1073"/>
        <end position="1112"/>
    </location>
</feature>
<keyword evidence="3" id="KW-1185">Reference proteome</keyword>
<sequence length="1112" mass="116467">MEAESEDETTSKASKTTSKGSTTTTTSPEATSTSKGSTTTETTARSTTSEGSTTTDTTARSKTTSLGSMSAAAKTTSKGRTTTETASRAKTTKTSTATPSTTQAEEEETTTSETTTSRTSKTTRSTTSMQAEEDEELSVEEETTSKAIRSSTTRASTTEPAAATTSTTSRTKSTSVTPSTSSSTTSTSSSTTSQVITSTTLLSNTSTVAVSTSESTSKTTSTRQTTTQELTTPSTVTSTTLTSTSTTTSTSSSSSTSKNSTTEAASSSSTTTSTTPPPTTSSTRTSTTTTTTPPRPTTSMRFLNLNATTVEASVMTLQKGGAFGSQTNALAYEAASMACSAVQSKLCTILQVEASWQKFKETQRQGSFSAWVSSADGCIVQMSEAPSVSCGHGSAASFDALCCQDQAATTLTTTEPAELPILPINLTKKPGDFPFQESEASTTWMEKYEMPVNTTKAKVSSTTSTTETSRTIPTTTTNTSTTTTFTSTTETATTTTATSTTTTSLPPCVYTEWNEWTDCYPFCEGTRVRMRRTNMGALANDHCLDWFQQANCSNMCVDCKWDDWQDWSDTCPDQRVHQQGTRTRIRDNTPQQGGGSQCVGDAMETEKCPIDCFFTDWSEWTACPPCSTTAVSVSTRQMVEAQNGGLPCFETHKEQTKKEKICFDPTCHTPCQWDDWRDWAQCTATCGAGATRQRQRNYRPSVTPGVHCRGVDRDEQDCRLAPCPTTSTSTTMTLTTTTTATTTTTLTTTSTTIITVTTTTTETETTTTKTSTTTTTATTTETVTKTTTTITGTSTTTTITQTETTTTVTTTPTTTTVTSTGTTTTATGTTTTTTLTKTASMEAPLAAGNSTQLAGLPFSNASNATLDMLGNQPVVRSVDSVAPDSDKSTTITATSTTTTATTTSTTSTSTGTTTTTTGTKTSTTVTTGTGPSTSSLPAAAAEPPGSSSAEALNSTAASMEILDKLGEAGVLNKSEGIPLSPVSGGKRGNNTEAVIETIVGALEHRLSAKPAPAPPAPPCNLSKVLKEQADLEAKGKAEPAKAPGQQVTTPPASTSVEMLRSGDMLIKRGNEVEVVKAEKPNATTSDSTTKPYPAQSMLETRSALSDIHQVQP</sequence>
<feature type="compositionally biased region" description="Low complexity" evidence="1">
    <location>
        <begin position="145"/>
        <end position="292"/>
    </location>
</feature>
<dbReference type="PROSITE" id="PS50092">
    <property type="entry name" value="TSP1"/>
    <property type="match status" value="2"/>
</dbReference>
<proteinExistence type="predicted"/>
<dbReference type="EMBL" id="CAJNIZ010034424">
    <property type="protein sequence ID" value="CAE7552542.1"/>
    <property type="molecule type" value="Genomic_DNA"/>
</dbReference>
<feature type="region of interest" description="Disordered" evidence="1">
    <location>
        <begin position="459"/>
        <end position="492"/>
    </location>
</feature>
<feature type="compositionally biased region" description="Polar residues" evidence="1">
    <location>
        <begin position="1097"/>
        <end position="1112"/>
    </location>
</feature>
<feature type="region of interest" description="Disordered" evidence="1">
    <location>
        <begin position="1031"/>
        <end position="1054"/>
    </location>
</feature>
<dbReference type="Proteomes" id="UP000649617">
    <property type="component" value="Unassembled WGS sequence"/>
</dbReference>
<dbReference type="Gene3D" id="2.20.100.10">
    <property type="entry name" value="Thrombospondin type-1 (TSP1) repeat"/>
    <property type="match status" value="3"/>
</dbReference>
<feature type="compositionally biased region" description="Polar residues" evidence="1">
    <location>
        <begin position="1081"/>
        <end position="1090"/>
    </location>
</feature>